<dbReference type="Gene3D" id="3.40.1160.10">
    <property type="entry name" value="Acetylglutamate kinase-like"/>
    <property type="match status" value="1"/>
</dbReference>
<comment type="pathway">
    <text evidence="1 9">Amino-acid biosynthesis; L-arginine biosynthesis; N(2)-acetyl-L-ornithine from L-glutamate: step 2/4.</text>
</comment>
<evidence type="ECO:0000256" key="8">
    <source>
        <dbReference type="ARBA" id="ARBA00048141"/>
    </source>
</evidence>
<keyword evidence="5 9" id="KW-0547">Nucleotide-binding</keyword>
<evidence type="ECO:0000313" key="13">
    <source>
        <dbReference type="Proteomes" id="UP000077421"/>
    </source>
</evidence>
<dbReference type="UniPathway" id="UPA00068">
    <property type="reaction ID" value="UER00107"/>
</dbReference>
<sequence length="259" mass="26603">MTTQKTMVIKHGGSVESSGARLLEEVATVARDVRVTLIHGGGPAITEALRQGGVASTFLRGRRVTDERTLSVVEAVLAGTVNKRIVRALQAAGANAVGVTGEDGGLLTAIPSVEEGLGFVGDVQRVNTKLLETLLLAGFLPVIAPLGLEESGQLRNVNADAAAAAIAGALRADWFIFTTDVAGVKESLDAEKPIPKLTIADAYALIETGVATGGMIPKLEAAMSALRQGAARVAICDGRTEGLLVRLLSGEAIGTVMTA</sequence>
<evidence type="ECO:0000313" key="14">
    <source>
        <dbReference type="Proteomes" id="UP000190229"/>
    </source>
</evidence>
<evidence type="ECO:0000259" key="10">
    <source>
        <dbReference type="Pfam" id="PF00696"/>
    </source>
</evidence>
<dbReference type="GO" id="GO:0003991">
    <property type="term" value="F:acetylglutamate kinase activity"/>
    <property type="evidence" value="ECO:0007669"/>
    <property type="project" value="UniProtKB-UniRule"/>
</dbReference>
<dbReference type="CDD" id="cd04238">
    <property type="entry name" value="AAK_NAGK-like"/>
    <property type="match status" value="1"/>
</dbReference>
<dbReference type="PANTHER" id="PTHR23342:SF0">
    <property type="entry name" value="N-ACETYLGLUTAMATE SYNTHASE, MITOCHONDRIAL"/>
    <property type="match status" value="1"/>
</dbReference>
<feature type="domain" description="Aspartate/glutamate/uridylate kinase" evidence="10">
    <location>
        <begin position="5"/>
        <end position="237"/>
    </location>
</feature>
<evidence type="ECO:0000256" key="4">
    <source>
        <dbReference type="ARBA" id="ARBA00022679"/>
    </source>
</evidence>
<feature type="site" description="Transition state stabilizer" evidence="9">
    <location>
        <position position="218"/>
    </location>
</feature>
<dbReference type="InterPro" id="IPR037528">
    <property type="entry name" value="ArgB"/>
</dbReference>
<dbReference type="STRING" id="1765683.B2M26_00395"/>
<evidence type="ECO:0000256" key="9">
    <source>
        <dbReference type="HAMAP-Rule" id="MF_00082"/>
    </source>
</evidence>
<gene>
    <name evidence="9" type="primary">argB</name>
    <name evidence="11" type="ORF">AYW79_02105</name>
    <name evidence="12" type="ORF">B2M26_00395</name>
</gene>
<dbReference type="InterPro" id="IPR001048">
    <property type="entry name" value="Asp/Glu/Uridylate_kinase"/>
</dbReference>
<dbReference type="Proteomes" id="UP000190229">
    <property type="component" value="Unassembled WGS sequence"/>
</dbReference>
<reference evidence="11 13" key="1">
    <citation type="submission" date="2016-02" db="EMBL/GenBank/DDBJ databases">
        <title>Draft genome sequence of Acidibacillus ferrooxidans SLC66.</title>
        <authorList>
            <person name="Oliveira G."/>
            <person name="Nancucheo I."/>
            <person name="Dall'Agnol H."/>
            <person name="Johnson B."/>
            <person name="Oliveira R."/>
            <person name="Nunes G.L."/>
            <person name="Tzotzos G."/>
            <person name="Orellana S.C."/>
            <person name="Salim A.C."/>
            <person name="Araujo F.M."/>
        </authorList>
    </citation>
    <scope>NUCLEOTIDE SEQUENCE [LARGE SCALE GENOMIC DNA]</scope>
    <source>
        <strain evidence="11 13">SLC66</strain>
    </source>
</reference>
<keyword evidence="6 9" id="KW-0418">Kinase</keyword>
<comment type="catalytic activity">
    <reaction evidence="8 9">
        <text>N-acetyl-L-glutamate + ATP = N-acetyl-L-glutamyl 5-phosphate + ADP</text>
        <dbReference type="Rhea" id="RHEA:14629"/>
        <dbReference type="ChEBI" id="CHEBI:30616"/>
        <dbReference type="ChEBI" id="CHEBI:44337"/>
        <dbReference type="ChEBI" id="CHEBI:57936"/>
        <dbReference type="ChEBI" id="CHEBI:456216"/>
        <dbReference type="EC" id="2.7.2.8"/>
    </reaction>
</comment>
<keyword evidence="2 9" id="KW-0055">Arginine biosynthesis</keyword>
<evidence type="ECO:0000256" key="2">
    <source>
        <dbReference type="ARBA" id="ARBA00022571"/>
    </source>
</evidence>
<name>A0A161PWQ6_9BACL</name>
<dbReference type="AlphaFoldDB" id="A0A161PWQ6"/>
<dbReference type="SUPFAM" id="SSF53633">
    <property type="entry name" value="Carbamate kinase-like"/>
    <property type="match status" value="1"/>
</dbReference>
<dbReference type="GO" id="GO:0042450">
    <property type="term" value="P:L-arginine biosynthetic process via ornithine"/>
    <property type="evidence" value="ECO:0007669"/>
    <property type="project" value="UniProtKB-UniRule"/>
</dbReference>
<dbReference type="InterPro" id="IPR004662">
    <property type="entry name" value="AcgluKinase_fam"/>
</dbReference>
<dbReference type="EC" id="2.7.2.8" evidence="9"/>
<protein>
    <recommendedName>
        <fullName evidence="9">Acetylglutamate kinase</fullName>
        <ecNumber evidence="9">2.7.2.8</ecNumber>
    </recommendedName>
    <alternativeName>
        <fullName evidence="9">N-acetyl-L-glutamate 5-phosphotransferase</fullName>
    </alternativeName>
    <alternativeName>
        <fullName evidence="9">NAG kinase</fullName>
        <shortName evidence="9">NAGK</shortName>
    </alternativeName>
</protein>
<evidence type="ECO:0000256" key="3">
    <source>
        <dbReference type="ARBA" id="ARBA00022605"/>
    </source>
</evidence>
<keyword evidence="3 9" id="KW-0028">Amino-acid biosynthesis</keyword>
<keyword evidence="4 9" id="KW-0808">Transferase</keyword>
<comment type="similarity">
    <text evidence="9">Belongs to the acetylglutamate kinase family. ArgB subfamily.</text>
</comment>
<dbReference type="RefSeq" id="WP_067953203.1">
    <property type="nucleotide sequence ID" value="NZ_LSUQ01000004.1"/>
</dbReference>
<comment type="function">
    <text evidence="9">Catalyzes the ATP-dependent phosphorylation of N-acetyl-L-glutamate.</text>
</comment>
<evidence type="ECO:0000256" key="6">
    <source>
        <dbReference type="ARBA" id="ARBA00022777"/>
    </source>
</evidence>
<dbReference type="InterPro" id="IPR001057">
    <property type="entry name" value="Glu/AcGlu_kinase"/>
</dbReference>
<dbReference type="EMBL" id="MWPS01000001">
    <property type="protein sequence ID" value="OPG17649.1"/>
    <property type="molecule type" value="Genomic_DNA"/>
</dbReference>
<feature type="binding site" evidence="9">
    <location>
        <begin position="41"/>
        <end position="42"/>
    </location>
    <ligand>
        <name>substrate</name>
    </ligand>
</feature>
<dbReference type="Proteomes" id="UP000077421">
    <property type="component" value="Unassembled WGS sequence"/>
</dbReference>
<evidence type="ECO:0000256" key="5">
    <source>
        <dbReference type="ARBA" id="ARBA00022741"/>
    </source>
</evidence>
<evidence type="ECO:0000256" key="1">
    <source>
        <dbReference type="ARBA" id="ARBA00004828"/>
    </source>
</evidence>
<dbReference type="GO" id="GO:0005524">
    <property type="term" value="F:ATP binding"/>
    <property type="evidence" value="ECO:0007669"/>
    <property type="project" value="UniProtKB-UniRule"/>
</dbReference>
<dbReference type="EMBL" id="LSUQ01000004">
    <property type="protein sequence ID" value="OAG95031.1"/>
    <property type="molecule type" value="Genomic_DNA"/>
</dbReference>
<keyword evidence="14" id="KW-1185">Reference proteome</keyword>
<proteinExistence type="inferred from homology"/>
<feature type="binding site" evidence="9">
    <location>
        <position position="156"/>
    </location>
    <ligand>
        <name>substrate</name>
    </ligand>
</feature>
<reference evidence="12 14" key="2">
    <citation type="submission" date="2017-02" db="EMBL/GenBank/DDBJ databases">
        <title>Draft genome of Acidibacillus ferrooxidans Huett2.</title>
        <authorList>
            <person name="Schopf S."/>
        </authorList>
    </citation>
    <scope>NUCLEOTIDE SEQUENCE [LARGE SCALE GENOMIC DNA]</scope>
    <source>
        <strain evidence="12 14">Huett2</strain>
    </source>
</reference>
<feature type="binding site" evidence="9">
    <location>
        <position position="63"/>
    </location>
    <ligand>
        <name>substrate</name>
    </ligand>
</feature>
<dbReference type="NCBIfam" id="TIGR00761">
    <property type="entry name" value="argB"/>
    <property type="match status" value="1"/>
</dbReference>
<organism evidence="11 13">
    <name type="scientific">Ferroacidibacillus organovorans</name>
    <dbReference type="NCBI Taxonomy" id="1765683"/>
    <lineage>
        <taxon>Bacteria</taxon>
        <taxon>Bacillati</taxon>
        <taxon>Bacillota</taxon>
        <taxon>Bacilli</taxon>
        <taxon>Bacillales</taxon>
        <taxon>Alicyclobacillaceae</taxon>
        <taxon>Ferroacidibacillus</taxon>
    </lineage>
</organism>
<comment type="caution">
    <text evidence="11">The sequence shown here is derived from an EMBL/GenBank/DDBJ whole genome shotgun (WGS) entry which is preliminary data.</text>
</comment>
<feature type="site" description="Transition state stabilizer" evidence="9">
    <location>
        <position position="10"/>
    </location>
</feature>
<evidence type="ECO:0000313" key="12">
    <source>
        <dbReference type="EMBL" id="OPG17649.1"/>
    </source>
</evidence>
<keyword evidence="7 9" id="KW-0067">ATP-binding</keyword>
<dbReference type="HAMAP" id="MF_00082">
    <property type="entry name" value="ArgB"/>
    <property type="match status" value="1"/>
</dbReference>
<dbReference type="Pfam" id="PF00696">
    <property type="entry name" value="AA_kinase"/>
    <property type="match status" value="1"/>
</dbReference>
<dbReference type="InterPro" id="IPR036393">
    <property type="entry name" value="AceGlu_kinase-like_sf"/>
</dbReference>
<dbReference type="PRINTS" id="PR00474">
    <property type="entry name" value="GLU5KINASE"/>
</dbReference>
<dbReference type="PANTHER" id="PTHR23342">
    <property type="entry name" value="N-ACETYLGLUTAMATE SYNTHASE"/>
    <property type="match status" value="1"/>
</dbReference>
<evidence type="ECO:0000256" key="7">
    <source>
        <dbReference type="ARBA" id="ARBA00022840"/>
    </source>
</evidence>
<evidence type="ECO:0000313" key="11">
    <source>
        <dbReference type="EMBL" id="OAG95031.1"/>
    </source>
</evidence>
<dbReference type="GO" id="GO:0005737">
    <property type="term" value="C:cytoplasm"/>
    <property type="evidence" value="ECO:0007669"/>
    <property type="project" value="UniProtKB-SubCell"/>
</dbReference>
<keyword evidence="9" id="KW-0963">Cytoplasm</keyword>
<comment type="subcellular location">
    <subcellularLocation>
        <location evidence="9">Cytoplasm</location>
    </subcellularLocation>
</comment>
<accession>A0A161PWQ6</accession>
<dbReference type="PIRSF" id="PIRSF000728">
    <property type="entry name" value="NAGK"/>
    <property type="match status" value="1"/>
</dbReference>
<dbReference type="OrthoDB" id="9803155at2"/>